<reference evidence="1 2" key="1">
    <citation type="journal article" date="2020" name="Nature">
        <title>Six reference-quality genomes reveal evolution of bat adaptations.</title>
        <authorList>
            <person name="Jebb D."/>
            <person name="Huang Z."/>
            <person name="Pippel M."/>
            <person name="Hughes G.M."/>
            <person name="Lavrichenko K."/>
            <person name="Devanna P."/>
            <person name="Winkler S."/>
            <person name="Jermiin L.S."/>
            <person name="Skirmuntt E.C."/>
            <person name="Katzourakis A."/>
            <person name="Burkitt-Gray L."/>
            <person name="Ray D.A."/>
            <person name="Sullivan K.A.M."/>
            <person name="Roscito J.G."/>
            <person name="Kirilenko B.M."/>
            <person name="Davalos L.M."/>
            <person name="Corthals A.P."/>
            <person name="Power M.L."/>
            <person name="Jones G."/>
            <person name="Ransome R.D."/>
            <person name="Dechmann D.K.N."/>
            <person name="Locatelli A.G."/>
            <person name="Puechmaille S.J."/>
            <person name="Fedrigo O."/>
            <person name="Jarvis E.D."/>
            <person name="Hiller M."/>
            <person name="Vernes S.C."/>
            <person name="Myers E.W."/>
            <person name="Teeling E.C."/>
        </authorList>
    </citation>
    <scope>NUCLEOTIDE SEQUENCE [LARGE SCALE GENOMIC DNA]</scope>
    <source>
        <strain evidence="1">MMyoMyo1</strain>
        <tissue evidence="1">Flight muscle</tissue>
    </source>
</reference>
<dbReference type="EMBL" id="JABWUV010000019">
    <property type="protein sequence ID" value="KAF6285894.1"/>
    <property type="molecule type" value="Genomic_DNA"/>
</dbReference>
<dbReference type="AlphaFoldDB" id="A0A7J7SC37"/>
<protein>
    <submittedName>
        <fullName evidence="1">Uncharacterized protein</fullName>
    </submittedName>
</protein>
<dbReference type="Proteomes" id="UP000527355">
    <property type="component" value="Unassembled WGS sequence"/>
</dbReference>
<comment type="caution">
    <text evidence="1">The sequence shown here is derived from an EMBL/GenBank/DDBJ whole genome shotgun (WGS) entry which is preliminary data.</text>
</comment>
<organism evidence="1 2">
    <name type="scientific">Myotis myotis</name>
    <name type="common">Greater mouse-eared bat</name>
    <name type="synonym">Vespertilio myotis</name>
    <dbReference type="NCBI Taxonomy" id="51298"/>
    <lineage>
        <taxon>Eukaryota</taxon>
        <taxon>Metazoa</taxon>
        <taxon>Chordata</taxon>
        <taxon>Craniata</taxon>
        <taxon>Vertebrata</taxon>
        <taxon>Euteleostomi</taxon>
        <taxon>Mammalia</taxon>
        <taxon>Eutheria</taxon>
        <taxon>Laurasiatheria</taxon>
        <taxon>Chiroptera</taxon>
        <taxon>Yangochiroptera</taxon>
        <taxon>Vespertilionidae</taxon>
        <taxon>Myotis</taxon>
    </lineage>
</organism>
<sequence>MHPPHPPQPRSVIPTASITLFDDPQILVSSPNFSLKLQTQELCSLLDPAAGWPTLGSESLQSFLDRLQPDGFILDVCLHRLLQPPSPPPASSLAILPRTSSPSHSLAVLQTPLSHPCCFPALVPSCIPSNIRARGFFPNPQLTMTLPSA</sequence>
<name>A0A7J7SC37_MYOMY</name>
<evidence type="ECO:0000313" key="2">
    <source>
        <dbReference type="Proteomes" id="UP000527355"/>
    </source>
</evidence>
<proteinExistence type="predicted"/>
<keyword evidence="2" id="KW-1185">Reference proteome</keyword>
<evidence type="ECO:0000313" key="1">
    <source>
        <dbReference type="EMBL" id="KAF6285894.1"/>
    </source>
</evidence>
<accession>A0A7J7SC37</accession>
<gene>
    <name evidence="1" type="ORF">mMyoMyo1_009465</name>
</gene>